<proteinExistence type="predicted"/>
<dbReference type="InterPro" id="IPR025234">
    <property type="entry name" value="YjzH-like"/>
</dbReference>
<name>A0ABT1S4Z8_9FIRM</name>
<organism evidence="1 2">
    <name type="scientific">Tissierella carlieri</name>
    <dbReference type="NCBI Taxonomy" id="689904"/>
    <lineage>
        <taxon>Bacteria</taxon>
        <taxon>Bacillati</taxon>
        <taxon>Bacillota</taxon>
        <taxon>Tissierellia</taxon>
        <taxon>Tissierellales</taxon>
        <taxon>Tissierellaceae</taxon>
        <taxon>Tissierella</taxon>
    </lineage>
</organism>
<evidence type="ECO:0000313" key="2">
    <source>
        <dbReference type="Proteomes" id="UP001524478"/>
    </source>
</evidence>
<reference evidence="1 2" key="1">
    <citation type="submission" date="2022-06" db="EMBL/GenBank/DDBJ databases">
        <title>Isolation of gut microbiota from human fecal samples.</title>
        <authorList>
            <person name="Pamer E.G."/>
            <person name="Barat B."/>
            <person name="Waligurski E."/>
            <person name="Medina S."/>
            <person name="Paddock L."/>
            <person name="Mostad J."/>
        </authorList>
    </citation>
    <scope>NUCLEOTIDE SEQUENCE [LARGE SCALE GENOMIC DNA]</scope>
    <source>
        <strain evidence="1 2">DFI.7.95</strain>
    </source>
</reference>
<dbReference type="Pfam" id="PF13783">
    <property type="entry name" value="DUF4177"/>
    <property type="match status" value="1"/>
</dbReference>
<evidence type="ECO:0000313" key="1">
    <source>
        <dbReference type="EMBL" id="MCQ4921537.1"/>
    </source>
</evidence>
<keyword evidence="2" id="KW-1185">Reference proteome</keyword>
<dbReference type="RefSeq" id="WP_256310057.1">
    <property type="nucleotide sequence ID" value="NZ_JANGAC010000001.1"/>
</dbReference>
<dbReference type="EMBL" id="JANGAC010000001">
    <property type="protein sequence ID" value="MCQ4921537.1"/>
    <property type="molecule type" value="Genomic_DNA"/>
</dbReference>
<gene>
    <name evidence="1" type="ORF">NE686_00445</name>
</gene>
<dbReference type="Proteomes" id="UP001524478">
    <property type="component" value="Unassembled WGS sequence"/>
</dbReference>
<comment type="caution">
    <text evidence="1">The sequence shown here is derived from an EMBL/GenBank/DDBJ whole genome shotgun (WGS) entry which is preliminary data.</text>
</comment>
<protein>
    <submittedName>
        <fullName evidence="1">DUF4177 domain-containing protein</fullName>
    </submittedName>
</protein>
<sequence length="63" mass="7334">MYQYKSVKLAIKGFVVSGLENHNEIIDKYAKEGWRLVQILPVKYASNGAPMEFEIIFEREIDN</sequence>
<accession>A0ABT1S4Z8</accession>